<dbReference type="Gene3D" id="2.40.70.10">
    <property type="entry name" value="Acid Proteases"/>
    <property type="match status" value="2"/>
</dbReference>
<dbReference type="InParanoid" id="A0A2R6P6F1"/>
<evidence type="ECO:0000313" key="9">
    <source>
        <dbReference type="Proteomes" id="UP000241394"/>
    </source>
</evidence>
<keyword evidence="6" id="KW-0732">Signal</keyword>
<evidence type="ECO:0000256" key="6">
    <source>
        <dbReference type="SAM" id="SignalP"/>
    </source>
</evidence>
<gene>
    <name evidence="8" type="ORF">CEY00_Acc31664</name>
</gene>
<dbReference type="OMA" id="GCAHSTE"/>
<evidence type="ECO:0000313" key="8">
    <source>
        <dbReference type="EMBL" id="PSR86035.1"/>
    </source>
</evidence>
<reference evidence="8 9" key="1">
    <citation type="submission" date="2017-07" db="EMBL/GenBank/DDBJ databases">
        <title>An improved, manually edited Actinidia chinensis var. chinensis (kiwifruit) genome highlights the challenges associated with draft genomes and gene prediction in plants.</title>
        <authorList>
            <person name="Pilkington S."/>
            <person name="Crowhurst R."/>
            <person name="Hilario E."/>
            <person name="Nardozza S."/>
            <person name="Fraser L."/>
            <person name="Peng Y."/>
            <person name="Gunaseelan K."/>
            <person name="Simpson R."/>
            <person name="Tahir J."/>
            <person name="Deroles S."/>
            <person name="Templeton K."/>
            <person name="Luo Z."/>
            <person name="Davy M."/>
            <person name="Cheng C."/>
            <person name="Mcneilage M."/>
            <person name="Scaglione D."/>
            <person name="Liu Y."/>
            <person name="Zhang Q."/>
            <person name="Datson P."/>
            <person name="De Silva N."/>
            <person name="Gardiner S."/>
            <person name="Bassett H."/>
            <person name="Chagne D."/>
            <person name="Mccallum J."/>
            <person name="Dzierzon H."/>
            <person name="Deng C."/>
            <person name="Wang Y.-Y."/>
            <person name="Barron N."/>
            <person name="Manako K."/>
            <person name="Bowen J."/>
            <person name="Foster T."/>
            <person name="Erridge Z."/>
            <person name="Tiffin H."/>
            <person name="Waite C."/>
            <person name="Davies K."/>
            <person name="Grierson E."/>
            <person name="Laing W."/>
            <person name="Kirk R."/>
            <person name="Chen X."/>
            <person name="Wood M."/>
            <person name="Montefiori M."/>
            <person name="Brummell D."/>
            <person name="Schwinn K."/>
            <person name="Catanach A."/>
            <person name="Fullerton C."/>
            <person name="Li D."/>
            <person name="Meiyalaghan S."/>
            <person name="Nieuwenhuizen N."/>
            <person name="Read N."/>
            <person name="Prakash R."/>
            <person name="Hunter D."/>
            <person name="Zhang H."/>
            <person name="Mckenzie M."/>
            <person name="Knabel M."/>
            <person name="Harris A."/>
            <person name="Allan A."/>
            <person name="Chen A."/>
            <person name="Janssen B."/>
            <person name="Plunkett B."/>
            <person name="Dwamena C."/>
            <person name="Voogd C."/>
            <person name="Leif D."/>
            <person name="Lafferty D."/>
            <person name="Souleyre E."/>
            <person name="Varkonyi-Gasic E."/>
            <person name="Gambi F."/>
            <person name="Hanley J."/>
            <person name="Yao J.-L."/>
            <person name="Cheung J."/>
            <person name="David K."/>
            <person name="Warren B."/>
            <person name="Marsh K."/>
            <person name="Snowden K."/>
            <person name="Lin-Wang K."/>
            <person name="Brian L."/>
            <person name="Martinez-Sanchez M."/>
            <person name="Wang M."/>
            <person name="Ileperuma N."/>
            <person name="Macnee N."/>
            <person name="Campin R."/>
            <person name="Mcatee P."/>
            <person name="Drummond R."/>
            <person name="Espley R."/>
            <person name="Ireland H."/>
            <person name="Wu R."/>
            <person name="Atkinson R."/>
            <person name="Karunairetnam S."/>
            <person name="Bulley S."/>
            <person name="Chunkath S."/>
            <person name="Hanley Z."/>
            <person name="Storey R."/>
            <person name="Thrimawithana A."/>
            <person name="Thomson S."/>
            <person name="David C."/>
            <person name="Testolin R."/>
        </authorList>
    </citation>
    <scope>NUCLEOTIDE SEQUENCE [LARGE SCALE GENOMIC DNA]</scope>
    <source>
        <strain evidence="9">cv. Red5</strain>
        <tissue evidence="8">Young leaf</tissue>
    </source>
</reference>
<dbReference type="PROSITE" id="PS51767">
    <property type="entry name" value="PEPTIDASE_A1"/>
    <property type="match status" value="1"/>
</dbReference>
<dbReference type="InterPro" id="IPR032861">
    <property type="entry name" value="TAXi_N"/>
</dbReference>
<dbReference type="InterPro" id="IPR021109">
    <property type="entry name" value="Peptidase_aspartic_dom_sf"/>
</dbReference>
<dbReference type="EMBL" id="NKQK01000028">
    <property type="protein sequence ID" value="PSR86035.1"/>
    <property type="molecule type" value="Genomic_DNA"/>
</dbReference>
<keyword evidence="2 8" id="KW-0645">Protease</keyword>
<keyword evidence="9" id="KW-1185">Reference proteome</keyword>
<dbReference type="Gramene" id="PSR86035">
    <property type="protein sequence ID" value="PSR86035"/>
    <property type="gene ID" value="CEY00_Acc31664"/>
</dbReference>
<evidence type="ECO:0000256" key="3">
    <source>
        <dbReference type="ARBA" id="ARBA00022750"/>
    </source>
</evidence>
<organism evidence="8 9">
    <name type="scientific">Actinidia chinensis var. chinensis</name>
    <name type="common">Chinese soft-hair kiwi</name>
    <dbReference type="NCBI Taxonomy" id="1590841"/>
    <lineage>
        <taxon>Eukaryota</taxon>
        <taxon>Viridiplantae</taxon>
        <taxon>Streptophyta</taxon>
        <taxon>Embryophyta</taxon>
        <taxon>Tracheophyta</taxon>
        <taxon>Spermatophyta</taxon>
        <taxon>Magnoliopsida</taxon>
        <taxon>eudicotyledons</taxon>
        <taxon>Gunneridae</taxon>
        <taxon>Pentapetalae</taxon>
        <taxon>asterids</taxon>
        <taxon>Ericales</taxon>
        <taxon>Actinidiaceae</taxon>
        <taxon>Actinidia</taxon>
    </lineage>
</organism>
<dbReference type="Proteomes" id="UP000241394">
    <property type="component" value="Chromosome LG28"/>
</dbReference>
<comment type="similarity">
    <text evidence="1">Belongs to the peptidase A1 family.</text>
</comment>
<dbReference type="OrthoDB" id="1072226at2759"/>
<comment type="caution">
    <text evidence="8">The sequence shown here is derived from an EMBL/GenBank/DDBJ whole genome shotgun (WGS) entry which is preliminary data.</text>
</comment>
<dbReference type="PANTHER" id="PTHR47967">
    <property type="entry name" value="OS07G0603500 PROTEIN-RELATED"/>
    <property type="match status" value="1"/>
</dbReference>
<keyword evidence="4" id="KW-0378">Hydrolase</keyword>
<evidence type="ECO:0000256" key="4">
    <source>
        <dbReference type="ARBA" id="ARBA00022801"/>
    </source>
</evidence>
<sequence>MAKILALLSLYLILSLLSAAEPVCKANGLILRLLHRDSPDSPLHPENISHPCYLSAYGLETLDTKNIRPQVHVQPLFLYMVKIGVGTFRTTPSYNSYYLYMDTGSDLIWLQCEGCRARNGRCFSQREPLFANSRSQSYLSLPCNKSQLCIPNHCIGSSCSYNISHKGSTSSSGILAQESFTFISSNREAQRVKGLVFGCGIANEVTYGDDSNKIAGIMGLGWGKLSFVSQVDSQSDGKFSYCLLMVNKYTHRWPETYLRFSSDAVIRPNLRMTPLQHHEQRKSYLLELQGISVNRARLNINASVFSLRRDGTGGCIIDTGTPFSRIVSPAYAVLRKSLENYFSRLRNLKYSTQRGLDLCYERKKAEGFKKLPTITFHLRNGDLVVGAKGSFLVMDKIGLSKGEYFCLAMVPNDSGSVIGAYQQTNQRFVYDTKGLKLFFGPEDCSRDA</sequence>
<dbReference type="InterPro" id="IPR032799">
    <property type="entry name" value="TAXi_C"/>
</dbReference>
<dbReference type="Pfam" id="PF14541">
    <property type="entry name" value="TAXi_C"/>
    <property type="match status" value="1"/>
</dbReference>
<dbReference type="SUPFAM" id="SSF50630">
    <property type="entry name" value="Acid proteases"/>
    <property type="match status" value="1"/>
</dbReference>
<dbReference type="GO" id="GO:0005576">
    <property type="term" value="C:extracellular region"/>
    <property type="evidence" value="ECO:0007669"/>
    <property type="project" value="TreeGrafter"/>
</dbReference>
<name>A0A2R6P6F1_ACTCC</name>
<feature type="domain" description="Peptidase A1" evidence="7">
    <location>
        <begin position="79"/>
        <end position="440"/>
    </location>
</feature>
<dbReference type="InterPro" id="IPR034161">
    <property type="entry name" value="Pepsin-like_plant"/>
</dbReference>
<dbReference type="PANTHER" id="PTHR47967:SF123">
    <property type="entry name" value="ASPARTIC PROTEINASE NEPENTHESIN-1-LIKE"/>
    <property type="match status" value="1"/>
</dbReference>
<evidence type="ECO:0000256" key="1">
    <source>
        <dbReference type="ARBA" id="ARBA00007447"/>
    </source>
</evidence>
<evidence type="ECO:0000256" key="2">
    <source>
        <dbReference type="ARBA" id="ARBA00022670"/>
    </source>
</evidence>
<keyword evidence="5" id="KW-0325">Glycoprotein</keyword>
<feature type="signal peptide" evidence="6">
    <location>
        <begin position="1"/>
        <end position="19"/>
    </location>
</feature>
<keyword evidence="3" id="KW-0064">Aspartyl protease</keyword>
<dbReference type="GO" id="GO:0004190">
    <property type="term" value="F:aspartic-type endopeptidase activity"/>
    <property type="evidence" value="ECO:0007669"/>
    <property type="project" value="UniProtKB-KW"/>
</dbReference>
<protein>
    <submittedName>
        <fullName evidence="8">Aspartyl protease family protein</fullName>
    </submittedName>
</protein>
<dbReference type="CDD" id="cd05476">
    <property type="entry name" value="pepsin_A_like_plant"/>
    <property type="match status" value="1"/>
</dbReference>
<dbReference type="GO" id="GO:0006508">
    <property type="term" value="P:proteolysis"/>
    <property type="evidence" value="ECO:0007669"/>
    <property type="project" value="UniProtKB-KW"/>
</dbReference>
<accession>A0A2R6P6F1</accession>
<dbReference type="AlphaFoldDB" id="A0A2R6P6F1"/>
<evidence type="ECO:0000259" key="7">
    <source>
        <dbReference type="PROSITE" id="PS51767"/>
    </source>
</evidence>
<dbReference type="Pfam" id="PF14543">
    <property type="entry name" value="TAXi_N"/>
    <property type="match status" value="1"/>
</dbReference>
<dbReference type="InterPro" id="IPR033121">
    <property type="entry name" value="PEPTIDASE_A1"/>
</dbReference>
<evidence type="ECO:0000256" key="5">
    <source>
        <dbReference type="ARBA" id="ARBA00023180"/>
    </source>
</evidence>
<dbReference type="STRING" id="1590841.A0A2R6P6F1"/>
<reference evidence="9" key="2">
    <citation type="journal article" date="2018" name="BMC Genomics">
        <title>A manually annotated Actinidia chinensis var. chinensis (kiwifruit) genome highlights the challenges associated with draft genomes and gene prediction in plants.</title>
        <authorList>
            <person name="Pilkington S.M."/>
            <person name="Crowhurst R."/>
            <person name="Hilario E."/>
            <person name="Nardozza S."/>
            <person name="Fraser L."/>
            <person name="Peng Y."/>
            <person name="Gunaseelan K."/>
            <person name="Simpson R."/>
            <person name="Tahir J."/>
            <person name="Deroles S.C."/>
            <person name="Templeton K."/>
            <person name="Luo Z."/>
            <person name="Davy M."/>
            <person name="Cheng C."/>
            <person name="McNeilage M."/>
            <person name="Scaglione D."/>
            <person name="Liu Y."/>
            <person name="Zhang Q."/>
            <person name="Datson P."/>
            <person name="De Silva N."/>
            <person name="Gardiner S.E."/>
            <person name="Bassett H."/>
            <person name="Chagne D."/>
            <person name="McCallum J."/>
            <person name="Dzierzon H."/>
            <person name="Deng C."/>
            <person name="Wang Y.Y."/>
            <person name="Barron L."/>
            <person name="Manako K."/>
            <person name="Bowen J."/>
            <person name="Foster T.M."/>
            <person name="Erridge Z.A."/>
            <person name="Tiffin H."/>
            <person name="Waite C.N."/>
            <person name="Davies K.M."/>
            <person name="Grierson E.P."/>
            <person name="Laing W.A."/>
            <person name="Kirk R."/>
            <person name="Chen X."/>
            <person name="Wood M."/>
            <person name="Montefiori M."/>
            <person name="Brummell D.A."/>
            <person name="Schwinn K.E."/>
            <person name="Catanach A."/>
            <person name="Fullerton C."/>
            <person name="Li D."/>
            <person name="Meiyalaghan S."/>
            <person name="Nieuwenhuizen N."/>
            <person name="Read N."/>
            <person name="Prakash R."/>
            <person name="Hunter D."/>
            <person name="Zhang H."/>
            <person name="McKenzie M."/>
            <person name="Knabel M."/>
            <person name="Harris A."/>
            <person name="Allan A.C."/>
            <person name="Gleave A."/>
            <person name="Chen A."/>
            <person name="Janssen B.J."/>
            <person name="Plunkett B."/>
            <person name="Ampomah-Dwamena C."/>
            <person name="Voogd C."/>
            <person name="Leif D."/>
            <person name="Lafferty D."/>
            <person name="Souleyre E.J.F."/>
            <person name="Varkonyi-Gasic E."/>
            <person name="Gambi F."/>
            <person name="Hanley J."/>
            <person name="Yao J.L."/>
            <person name="Cheung J."/>
            <person name="David K.M."/>
            <person name="Warren B."/>
            <person name="Marsh K."/>
            <person name="Snowden K.C."/>
            <person name="Lin-Wang K."/>
            <person name="Brian L."/>
            <person name="Martinez-Sanchez M."/>
            <person name="Wang M."/>
            <person name="Ileperuma N."/>
            <person name="Macnee N."/>
            <person name="Campin R."/>
            <person name="McAtee P."/>
            <person name="Drummond R.S.M."/>
            <person name="Espley R.V."/>
            <person name="Ireland H.S."/>
            <person name="Wu R."/>
            <person name="Atkinson R.G."/>
            <person name="Karunairetnam S."/>
            <person name="Bulley S."/>
            <person name="Chunkath S."/>
            <person name="Hanley Z."/>
            <person name="Storey R."/>
            <person name="Thrimawithana A.H."/>
            <person name="Thomson S."/>
            <person name="David C."/>
            <person name="Testolin R."/>
            <person name="Huang H."/>
            <person name="Hellens R.P."/>
            <person name="Schaffer R.J."/>
        </authorList>
    </citation>
    <scope>NUCLEOTIDE SEQUENCE [LARGE SCALE GENOMIC DNA]</scope>
    <source>
        <strain evidence="9">cv. Red5</strain>
    </source>
</reference>
<proteinExistence type="inferred from homology"/>
<feature type="chain" id="PRO_5015328399" evidence="6">
    <location>
        <begin position="20"/>
        <end position="448"/>
    </location>
</feature>
<dbReference type="InterPro" id="IPR051708">
    <property type="entry name" value="Plant_Aspart_Prot_A1"/>
</dbReference>